<dbReference type="VEuPathDB" id="FungiDB:HpaG808979"/>
<name>M4BRD9_HYAAE</name>
<feature type="compositionally biased region" description="Basic and acidic residues" evidence="1">
    <location>
        <begin position="46"/>
        <end position="57"/>
    </location>
</feature>
<proteinExistence type="predicted"/>
<keyword evidence="3" id="KW-1185">Reference proteome</keyword>
<dbReference type="AlphaFoldDB" id="M4BRD9"/>
<accession>M4BRD9</accession>
<evidence type="ECO:0000256" key="1">
    <source>
        <dbReference type="SAM" id="MobiDB-lite"/>
    </source>
</evidence>
<protein>
    <submittedName>
        <fullName evidence="2">Uncharacterized protein</fullName>
    </submittedName>
</protein>
<dbReference type="HOGENOM" id="CLU_2890601_0_0_1"/>
<dbReference type="InParanoid" id="M4BRD9"/>
<sequence>MGMEFEEEDRNCCRNWGSTWRWHCAGAGGAASVAMAVTVATNAHAGRGDKRPGRGFREPYVYQ</sequence>
<organism evidence="2 3">
    <name type="scientific">Hyaloperonospora arabidopsidis (strain Emoy2)</name>
    <name type="common">Downy mildew agent</name>
    <name type="synonym">Peronospora arabidopsidis</name>
    <dbReference type="NCBI Taxonomy" id="559515"/>
    <lineage>
        <taxon>Eukaryota</taxon>
        <taxon>Sar</taxon>
        <taxon>Stramenopiles</taxon>
        <taxon>Oomycota</taxon>
        <taxon>Peronosporomycetes</taxon>
        <taxon>Peronosporales</taxon>
        <taxon>Peronosporaceae</taxon>
        <taxon>Hyaloperonospora</taxon>
    </lineage>
</organism>
<dbReference type="Proteomes" id="UP000011713">
    <property type="component" value="Unassembled WGS sequence"/>
</dbReference>
<reference evidence="3" key="1">
    <citation type="journal article" date="2010" name="Science">
        <title>Signatures of adaptation to obligate biotrophy in the Hyaloperonospora arabidopsidis genome.</title>
        <authorList>
            <person name="Baxter L."/>
            <person name="Tripathy S."/>
            <person name="Ishaque N."/>
            <person name="Boot N."/>
            <person name="Cabral A."/>
            <person name="Kemen E."/>
            <person name="Thines M."/>
            <person name="Ah-Fong A."/>
            <person name="Anderson R."/>
            <person name="Badejoko W."/>
            <person name="Bittner-Eddy P."/>
            <person name="Boore J.L."/>
            <person name="Chibucos M.C."/>
            <person name="Coates M."/>
            <person name="Dehal P."/>
            <person name="Delehaunty K."/>
            <person name="Dong S."/>
            <person name="Downton P."/>
            <person name="Dumas B."/>
            <person name="Fabro G."/>
            <person name="Fronick C."/>
            <person name="Fuerstenberg S.I."/>
            <person name="Fulton L."/>
            <person name="Gaulin E."/>
            <person name="Govers F."/>
            <person name="Hughes L."/>
            <person name="Humphray S."/>
            <person name="Jiang R.H."/>
            <person name="Judelson H."/>
            <person name="Kamoun S."/>
            <person name="Kyung K."/>
            <person name="Meijer H."/>
            <person name="Minx P."/>
            <person name="Morris P."/>
            <person name="Nelson J."/>
            <person name="Phuntumart V."/>
            <person name="Qutob D."/>
            <person name="Rehmany A."/>
            <person name="Rougon-Cardoso A."/>
            <person name="Ryden P."/>
            <person name="Torto-Alalibo T."/>
            <person name="Studholme D."/>
            <person name="Wang Y."/>
            <person name="Win J."/>
            <person name="Wood J."/>
            <person name="Clifton S.W."/>
            <person name="Rogers J."/>
            <person name="Van den Ackerveken G."/>
            <person name="Jones J.D."/>
            <person name="McDowell J.M."/>
            <person name="Beynon J."/>
            <person name="Tyler B.M."/>
        </authorList>
    </citation>
    <scope>NUCLEOTIDE SEQUENCE [LARGE SCALE GENOMIC DNA]</scope>
    <source>
        <strain evidence="3">Emoy2</strain>
    </source>
</reference>
<feature type="region of interest" description="Disordered" evidence="1">
    <location>
        <begin position="43"/>
        <end position="63"/>
    </location>
</feature>
<evidence type="ECO:0000313" key="3">
    <source>
        <dbReference type="Proteomes" id="UP000011713"/>
    </source>
</evidence>
<reference evidence="2" key="2">
    <citation type="submission" date="2015-06" db="UniProtKB">
        <authorList>
            <consortium name="EnsemblProtists"/>
        </authorList>
    </citation>
    <scope>IDENTIFICATION</scope>
    <source>
        <strain evidence="2">Emoy2</strain>
    </source>
</reference>
<dbReference type="EMBL" id="JH598638">
    <property type="status" value="NOT_ANNOTATED_CDS"/>
    <property type="molecule type" value="Genomic_DNA"/>
</dbReference>
<dbReference type="EnsemblProtists" id="HpaT808979">
    <property type="protein sequence ID" value="HpaP808979"/>
    <property type="gene ID" value="HpaG808979"/>
</dbReference>
<evidence type="ECO:0000313" key="2">
    <source>
        <dbReference type="EnsemblProtists" id="HpaP808979"/>
    </source>
</evidence>